<dbReference type="PANTHER" id="PTHR23028:SF134">
    <property type="entry name" value="PUTATIVE (AFU_ORTHOLOGUE AFUA_4G08520)-RELATED"/>
    <property type="match status" value="1"/>
</dbReference>
<keyword evidence="1" id="KW-1133">Transmembrane helix</keyword>
<feature type="transmembrane region" description="Helical" evidence="1">
    <location>
        <begin position="213"/>
        <end position="231"/>
    </location>
</feature>
<feature type="transmembrane region" description="Helical" evidence="1">
    <location>
        <begin position="319"/>
        <end position="337"/>
    </location>
</feature>
<dbReference type="PANTHER" id="PTHR23028">
    <property type="entry name" value="ACETYLTRANSFERASE"/>
    <property type="match status" value="1"/>
</dbReference>
<organism evidence="3 4">
    <name type="scientific">Kluyvera intermedia</name>
    <name type="common">Enterobacter intermedius</name>
    <dbReference type="NCBI Taxonomy" id="61648"/>
    <lineage>
        <taxon>Bacteria</taxon>
        <taxon>Pseudomonadati</taxon>
        <taxon>Pseudomonadota</taxon>
        <taxon>Gammaproteobacteria</taxon>
        <taxon>Enterobacterales</taxon>
        <taxon>Enterobacteriaceae</taxon>
        <taxon>Kluyvera</taxon>
    </lineage>
</organism>
<dbReference type="EC" id="2.3.-.-" evidence="3"/>
<feature type="transmembrane region" description="Helical" evidence="1">
    <location>
        <begin position="290"/>
        <end position="312"/>
    </location>
</feature>
<reference evidence="3" key="1">
    <citation type="submission" date="2023-04" db="EMBL/GenBank/DDBJ databases">
        <title>APH(3)-Id, a novel chromosomal aminoglycoside phosphotransferase, identified from an environmental isolate of Kluyvera intermedia DW18.</title>
        <authorList>
            <person name="Sha Y."/>
        </authorList>
    </citation>
    <scope>NUCLEOTIDE SEQUENCE</scope>
    <source>
        <strain evidence="3">DW18</strain>
    </source>
</reference>
<dbReference type="InterPro" id="IPR002656">
    <property type="entry name" value="Acyl_transf_3_dom"/>
</dbReference>
<keyword evidence="1" id="KW-0472">Membrane</keyword>
<feature type="transmembrane region" description="Helical" evidence="1">
    <location>
        <begin position="173"/>
        <end position="201"/>
    </location>
</feature>
<dbReference type="InterPro" id="IPR050879">
    <property type="entry name" value="Acyltransferase_3"/>
</dbReference>
<dbReference type="AlphaFoldDB" id="A0AA95JVU9"/>
<accession>A0AA95JVU9</accession>
<dbReference type="Proteomes" id="UP001177527">
    <property type="component" value="Chromosome"/>
</dbReference>
<dbReference type="EMBL" id="CP123488">
    <property type="protein sequence ID" value="WGL55233.1"/>
    <property type="molecule type" value="Genomic_DNA"/>
</dbReference>
<dbReference type="GO" id="GO:0016747">
    <property type="term" value="F:acyltransferase activity, transferring groups other than amino-acyl groups"/>
    <property type="evidence" value="ECO:0007669"/>
    <property type="project" value="InterPro"/>
</dbReference>
<evidence type="ECO:0000256" key="1">
    <source>
        <dbReference type="SAM" id="Phobius"/>
    </source>
</evidence>
<feature type="domain" description="Acyltransferase 3" evidence="2">
    <location>
        <begin position="5"/>
        <end position="337"/>
    </location>
</feature>
<dbReference type="Pfam" id="PF01757">
    <property type="entry name" value="Acyl_transf_3"/>
    <property type="match status" value="1"/>
</dbReference>
<feature type="transmembrane region" description="Helical" evidence="1">
    <location>
        <begin position="90"/>
        <end position="112"/>
    </location>
</feature>
<feature type="transmembrane region" description="Helical" evidence="1">
    <location>
        <begin position="145"/>
        <end position="166"/>
    </location>
</feature>
<keyword evidence="1" id="KW-0812">Transmembrane</keyword>
<evidence type="ECO:0000313" key="4">
    <source>
        <dbReference type="Proteomes" id="UP001177527"/>
    </source>
</evidence>
<sequence length="360" mass="41933">MKKITYLEGLRGLCSFIVIFDHCTNSFYPELRHTGMSTIQDVIAWSPLNIIYSGLPSVYIFFILSGFVLSNKYNRTKEDNVLVSGSIKRYPRLIVPVLFSMIIMWLFSSLSYELLNTHQLLSFKDVIMQSFIFVPFGGGSLTNSVLWTIIYEIYGSFLVFAMLALFGKYKYKYFIYSIIFVFTINSYYCLFIFGMILNSLYNEGYKFTLNKKLPAVLVLLISFVFMTFPVLRPGVEIGGIYSHLIFFNDITYNRQIVSKIGAMLLFWSMFNLQDATVLFNKKTFQFMGKVSFAVYILHLPVLLFLKHFASYFEHGYERLIAMSVLVYLCTISISYFFEKYIDRKTVIITNKIADYFTKTK</sequence>
<evidence type="ECO:0000259" key="2">
    <source>
        <dbReference type="Pfam" id="PF01757"/>
    </source>
</evidence>
<keyword evidence="3" id="KW-0012">Acyltransferase</keyword>
<protein>
    <submittedName>
        <fullName evidence="3">Acyltransferase</fullName>
        <ecNumber evidence="3">2.3.-.-</ecNumber>
    </submittedName>
</protein>
<proteinExistence type="predicted"/>
<feature type="transmembrane region" description="Helical" evidence="1">
    <location>
        <begin position="50"/>
        <end position="69"/>
    </location>
</feature>
<dbReference type="RefSeq" id="WP_280556171.1">
    <property type="nucleotide sequence ID" value="NZ_CP123488.1"/>
</dbReference>
<keyword evidence="3" id="KW-0808">Transferase</keyword>
<gene>
    <name evidence="3" type="ORF">QBD33_16565</name>
</gene>
<name>A0AA95JVU9_KLUIN</name>
<evidence type="ECO:0000313" key="3">
    <source>
        <dbReference type="EMBL" id="WGL55233.1"/>
    </source>
</evidence>